<dbReference type="VEuPathDB" id="HostDB:ENSMMUG00000055061"/>
<protein>
    <submittedName>
        <fullName evidence="1">Uncharacterized protein</fullName>
    </submittedName>
</protein>
<dbReference type="PANTHER" id="PTHR46254:SF3">
    <property type="entry name" value="SECRETED PROTEIN"/>
    <property type="match status" value="1"/>
</dbReference>
<dbReference type="InParanoid" id="A0A5F8AU27"/>
<reference evidence="1" key="4">
    <citation type="submission" date="2025-09" db="UniProtKB">
        <authorList>
            <consortium name="Ensembl"/>
        </authorList>
    </citation>
    <scope>IDENTIFICATION</scope>
    <source>
        <strain evidence="1">17573</strain>
    </source>
</reference>
<reference evidence="2" key="1">
    <citation type="journal article" date="2007" name="Science">
        <title>Evolutionary and biomedical insights from the rhesus macaque genome.</title>
        <authorList>
            <person name="Gibbs R.A."/>
            <person name="Rogers J."/>
            <person name="Katze M.G."/>
            <person name="Bumgarner R."/>
            <person name="Weinstock G.M."/>
            <person name="Mardis E.R."/>
            <person name="Remington K.A."/>
            <person name="Strausberg R.L."/>
            <person name="Venter J.C."/>
            <person name="Wilson R.K."/>
            <person name="Batzer M.A."/>
            <person name="Bustamante C.D."/>
            <person name="Eichler E.E."/>
            <person name="Hahn M.W."/>
            <person name="Hardison R.C."/>
            <person name="Makova K.D."/>
            <person name="Miller W."/>
            <person name="Milosavljevic A."/>
            <person name="Palermo R.E."/>
            <person name="Siepel A."/>
            <person name="Sikela J.M."/>
            <person name="Attaway T."/>
            <person name="Bell S."/>
            <person name="Bernard K.E."/>
            <person name="Buhay C.J."/>
            <person name="Chandrabose M.N."/>
            <person name="Dao M."/>
            <person name="Davis C."/>
            <person name="Delehaunty K.D."/>
            <person name="Ding Y."/>
            <person name="Dinh H.H."/>
            <person name="Dugan-Rocha S."/>
            <person name="Fulton L.A."/>
            <person name="Gabisi R.A."/>
            <person name="Garner T.T."/>
            <person name="Godfrey J."/>
            <person name="Hawes A.C."/>
            <person name="Hernandez J."/>
            <person name="Hines S."/>
            <person name="Holder M."/>
            <person name="Hume J."/>
            <person name="Jhangiani S.N."/>
            <person name="Joshi V."/>
            <person name="Khan Z.M."/>
            <person name="Kirkness E.F."/>
            <person name="Cree A."/>
            <person name="Fowler R.G."/>
            <person name="Lee S."/>
            <person name="Lewis L.R."/>
            <person name="Li Z."/>
            <person name="Liu Y.-S."/>
            <person name="Moore S.M."/>
            <person name="Muzny D."/>
            <person name="Nazareth L.V."/>
            <person name="Ngo D.N."/>
            <person name="Okwuonu G.O."/>
            <person name="Pai G."/>
            <person name="Parker D."/>
            <person name="Paul H.A."/>
            <person name="Pfannkoch C."/>
            <person name="Pohl C.S."/>
            <person name="Rogers Y.-H.C."/>
            <person name="Ruiz S.J."/>
            <person name="Sabo A."/>
            <person name="Santibanez J."/>
            <person name="Schneider B.W."/>
            <person name="Smith S.M."/>
            <person name="Sodergren E."/>
            <person name="Svatek A.F."/>
            <person name="Utterback T.R."/>
            <person name="Vattathil S."/>
            <person name="Warren W."/>
            <person name="White C.S."/>
            <person name="Chinwalla A.T."/>
            <person name="Feng Y."/>
            <person name="Halpern A.L."/>
            <person name="Hillier L.W."/>
            <person name="Huang X."/>
            <person name="Minx P."/>
            <person name="Nelson J.O."/>
            <person name="Pepin K.H."/>
            <person name="Qin X."/>
            <person name="Sutton G.G."/>
            <person name="Venter E."/>
            <person name="Walenz B.P."/>
            <person name="Wallis J.W."/>
            <person name="Worley K.C."/>
            <person name="Yang S.-P."/>
            <person name="Jones S.M."/>
            <person name="Marra M.A."/>
            <person name="Rocchi M."/>
            <person name="Schein J.E."/>
            <person name="Baertsch R."/>
            <person name="Clarke L."/>
            <person name="Csuros M."/>
            <person name="Glasscock J."/>
            <person name="Harris R.A."/>
            <person name="Havlak P."/>
            <person name="Jackson A.R."/>
            <person name="Jiang H."/>
            <person name="Liu Y."/>
            <person name="Messina D.N."/>
            <person name="Shen Y."/>
            <person name="Song H.X.-Z."/>
            <person name="Wylie T."/>
            <person name="Zhang L."/>
            <person name="Birney E."/>
            <person name="Han K."/>
            <person name="Konkel M.K."/>
            <person name="Lee J."/>
            <person name="Smit A.F.A."/>
            <person name="Ullmer B."/>
            <person name="Wang H."/>
            <person name="Xing J."/>
            <person name="Burhans R."/>
            <person name="Cheng Z."/>
            <person name="Karro J.E."/>
            <person name="Ma J."/>
            <person name="Raney B."/>
            <person name="She X."/>
            <person name="Cox M.J."/>
            <person name="Demuth J.P."/>
            <person name="Dumas L.J."/>
            <person name="Han S.-G."/>
            <person name="Hopkins J."/>
            <person name="Karimpour-Fard A."/>
            <person name="Kim Y.H."/>
            <person name="Pollack J.R."/>
            <person name="Vinar T."/>
            <person name="Addo-Quaye C."/>
            <person name="Degenhardt J."/>
            <person name="Denby A."/>
            <person name="Hubisz M.J."/>
            <person name="Indap A."/>
            <person name="Kosiol C."/>
            <person name="Lahn B.T."/>
            <person name="Lawson H.A."/>
            <person name="Marklein A."/>
            <person name="Nielsen R."/>
            <person name="Vallender E.J."/>
            <person name="Clark A.G."/>
            <person name="Ferguson B."/>
            <person name="Hernandez R.D."/>
            <person name="Hirani K."/>
            <person name="Kehrer-Sawatzki H."/>
            <person name="Kolb J."/>
            <person name="Patil S."/>
            <person name="Pu L.-L."/>
            <person name="Ren Y."/>
            <person name="Smith D.G."/>
            <person name="Wheeler D.A."/>
            <person name="Schenck I."/>
            <person name="Ball E.V."/>
            <person name="Chen R."/>
            <person name="Cooper D.N."/>
            <person name="Giardine B."/>
            <person name="Hsu F."/>
            <person name="Kent W.J."/>
            <person name="Lesk A."/>
            <person name="Nelson D.L."/>
            <person name="O'brien W.E."/>
            <person name="Pruefer K."/>
            <person name="Stenson P.D."/>
            <person name="Wallace J.C."/>
            <person name="Ke H."/>
            <person name="Liu X.-M."/>
            <person name="Wang P."/>
            <person name="Xiang A.P."/>
            <person name="Yang F."/>
            <person name="Barber G.P."/>
            <person name="Haussler D."/>
            <person name="Karolchik D."/>
            <person name="Kern A.D."/>
            <person name="Kuhn R.M."/>
            <person name="Smith K.E."/>
            <person name="Zwieg A.S."/>
        </authorList>
    </citation>
    <scope>NUCLEOTIDE SEQUENCE [LARGE SCALE GENOMIC DNA]</scope>
    <source>
        <strain evidence="2">17573</strain>
    </source>
</reference>
<name>A0A5F8AU27_MACMU</name>
<dbReference type="PANTHER" id="PTHR46254">
    <property type="entry name" value="PROTEIN GVQW1-RELATED"/>
    <property type="match status" value="1"/>
</dbReference>
<sequence>FYFYFFEVKSRSVTQAGVRWCDLDSLQPPPPGFKRFFCLSLSSGWDYRHRPTHPTNFCIFSRDGILPCCPGWSRSPDLVIPPPWPPKVLGLQAGATVPSWSFSIFKYFDMSKEVHTFESTPFKVSGETEFPCLPCRKDTDM</sequence>
<accession>A0A5F8AU27</accession>
<organism evidence="1 2">
    <name type="scientific">Macaca mulatta</name>
    <name type="common">Rhesus macaque</name>
    <dbReference type="NCBI Taxonomy" id="9544"/>
    <lineage>
        <taxon>Eukaryota</taxon>
        <taxon>Metazoa</taxon>
        <taxon>Chordata</taxon>
        <taxon>Craniata</taxon>
        <taxon>Vertebrata</taxon>
        <taxon>Euteleostomi</taxon>
        <taxon>Mammalia</taxon>
        <taxon>Eutheria</taxon>
        <taxon>Euarchontoglires</taxon>
        <taxon>Primates</taxon>
        <taxon>Haplorrhini</taxon>
        <taxon>Catarrhini</taxon>
        <taxon>Cercopithecidae</taxon>
        <taxon>Cercopithecinae</taxon>
        <taxon>Macaca</taxon>
    </lineage>
</organism>
<dbReference type="GeneTree" id="ENSGT00940000161627"/>
<keyword evidence="2" id="KW-1185">Reference proteome</keyword>
<reference evidence="1" key="3">
    <citation type="submission" date="2025-08" db="UniProtKB">
        <authorList>
            <consortium name="Ensembl"/>
        </authorList>
    </citation>
    <scope>IDENTIFICATION</scope>
    <source>
        <strain evidence="1">17573</strain>
    </source>
</reference>
<dbReference type="AlphaFoldDB" id="A0A5F8AU27"/>
<proteinExistence type="predicted"/>
<evidence type="ECO:0000313" key="2">
    <source>
        <dbReference type="Proteomes" id="UP000006718"/>
    </source>
</evidence>
<dbReference type="Ensembl" id="ENSMMUT00000079702.1">
    <property type="protein sequence ID" value="ENSMMUP00000080623.1"/>
    <property type="gene ID" value="ENSMMUG00000055061.1"/>
</dbReference>
<evidence type="ECO:0000313" key="1">
    <source>
        <dbReference type="Ensembl" id="ENSMMUP00000080623.1"/>
    </source>
</evidence>
<reference evidence="1" key="2">
    <citation type="submission" date="2019-01" db="EMBL/GenBank/DDBJ databases">
        <authorList>
            <person name="Graves T."/>
            <person name="Eichler E.E."/>
            <person name="Wilson R.K."/>
        </authorList>
    </citation>
    <scope>NUCLEOTIDE SEQUENCE [LARGE SCALE GENOMIC DNA]</scope>
    <source>
        <strain evidence="1">17573</strain>
    </source>
</reference>
<dbReference type="Proteomes" id="UP000006718">
    <property type="component" value="Chromosome 19"/>
</dbReference>